<gene>
    <name evidence="2" type="ORF">GCM10023147_46090</name>
</gene>
<proteinExistence type="predicted"/>
<sequence>MVGARAGSDARAVLVLLFLVVAGVAVFRLGRAGLAGRAAPGPTATLARVRSEHRVVSHGWLELTPDPFAPDGSPSGAGALWQPVYFHPGLLAIRTGTVGRVSRRGRAHAVVTSDGVVALPCGRARRTPPPGRLIDAPAYSPDALAERAATVGTLRRRLATDAPLGTAGLAPALMWCVAFGSGAALPGSAIVGLTCGFWYAAVMGTDPA</sequence>
<comment type="caution">
    <text evidence="2">The sequence shown here is derived from an EMBL/GenBank/DDBJ whole genome shotgun (WGS) entry which is preliminary data.</text>
</comment>
<feature type="transmembrane region" description="Helical" evidence="1">
    <location>
        <begin position="12"/>
        <end position="30"/>
    </location>
</feature>
<dbReference type="RefSeq" id="WP_345000574.1">
    <property type="nucleotide sequence ID" value="NZ_BAABFR010000115.1"/>
</dbReference>
<keyword evidence="1" id="KW-0812">Transmembrane</keyword>
<keyword evidence="1" id="KW-1133">Transmembrane helix</keyword>
<dbReference type="Proteomes" id="UP001500635">
    <property type="component" value="Unassembled WGS sequence"/>
</dbReference>
<accession>A0ABP8KC82</accession>
<evidence type="ECO:0008006" key="4">
    <source>
        <dbReference type="Google" id="ProtNLM"/>
    </source>
</evidence>
<name>A0ABP8KC82_9ACTN</name>
<evidence type="ECO:0000313" key="3">
    <source>
        <dbReference type="Proteomes" id="UP001500635"/>
    </source>
</evidence>
<evidence type="ECO:0000256" key="1">
    <source>
        <dbReference type="SAM" id="Phobius"/>
    </source>
</evidence>
<keyword evidence="3" id="KW-1185">Reference proteome</keyword>
<keyword evidence="1" id="KW-0472">Membrane</keyword>
<protein>
    <recommendedName>
        <fullName evidence="4">PH domain-containing protein</fullName>
    </recommendedName>
</protein>
<evidence type="ECO:0000313" key="2">
    <source>
        <dbReference type="EMBL" id="GAA4404008.1"/>
    </source>
</evidence>
<reference evidence="3" key="1">
    <citation type="journal article" date="2019" name="Int. J. Syst. Evol. Microbiol.">
        <title>The Global Catalogue of Microorganisms (GCM) 10K type strain sequencing project: providing services to taxonomists for standard genome sequencing and annotation.</title>
        <authorList>
            <consortium name="The Broad Institute Genomics Platform"/>
            <consortium name="The Broad Institute Genome Sequencing Center for Infectious Disease"/>
            <person name="Wu L."/>
            <person name="Ma J."/>
        </authorList>
    </citation>
    <scope>NUCLEOTIDE SEQUENCE [LARGE SCALE GENOMIC DNA]</scope>
    <source>
        <strain evidence="3">JCM 17688</strain>
    </source>
</reference>
<organism evidence="2 3">
    <name type="scientific">Tsukamurella soli</name>
    <dbReference type="NCBI Taxonomy" id="644556"/>
    <lineage>
        <taxon>Bacteria</taxon>
        <taxon>Bacillati</taxon>
        <taxon>Actinomycetota</taxon>
        <taxon>Actinomycetes</taxon>
        <taxon>Mycobacteriales</taxon>
        <taxon>Tsukamurellaceae</taxon>
        <taxon>Tsukamurella</taxon>
    </lineage>
</organism>
<dbReference type="EMBL" id="BAABFR010000115">
    <property type="protein sequence ID" value="GAA4404008.1"/>
    <property type="molecule type" value="Genomic_DNA"/>
</dbReference>